<feature type="non-terminal residue" evidence="1">
    <location>
        <position position="70"/>
    </location>
</feature>
<evidence type="ECO:0000313" key="1">
    <source>
        <dbReference type="EMBL" id="KFM76986.1"/>
    </source>
</evidence>
<protein>
    <submittedName>
        <fullName evidence="1">Uncharacterized protein</fullName>
    </submittedName>
</protein>
<dbReference type="EMBL" id="KK119890">
    <property type="protein sequence ID" value="KFM76986.1"/>
    <property type="molecule type" value="Genomic_DNA"/>
</dbReference>
<dbReference type="Proteomes" id="UP000054359">
    <property type="component" value="Unassembled WGS sequence"/>
</dbReference>
<accession>A0A087UHZ7</accession>
<sequence>MLHQLKRSIQNMGKQNICCLQNFALVVHWLMQSMYDKVLYLVHRSSKSFIRHVLQFNICILRSHQLFIGI</sequence>
<dbReference type="AlphaFoldDB" id="A0A087UHZ7"/>
<evidence type="ECO:0000313" key="2">
    <source>
        <dbReference type="Proteomes" id="UP000054359"/>
    </source>
</evidence>
<gene>
    <name evidence="1" type="ORF">X975_21662</name>
</gene>
<proteinExistence type="predicted"/>
<reference evidence="1 2" key="1">
    <citation type="submission" date="2013-11" db="EMBL/GenBank/DDBJ databases">
        <title>Genome sequencing of Stegodyphus mimosarum.</title>
        <authorList>
            <person name="Bechsgaard J."/>
        </authorList>
    </citation>
    <scope>NUCLEOTIDE SEQUENCE [LARGE SCALE GENOMIC DNA]</scope>
</reference>
<keyword evidence="2" id="KW-1185">Reference proteome</keyword>
<name>A0A087UHZ7_STEMI</name>
<organism evidence="1 2">
    <name type="scientific">Stegodyphus mimosarum</name>
    <name type="common">African social velvet spider</name>
    <dbReference type="NCBI Taxonomy" id="407821"/>
    <lineage>
        <taxon>Eukaryota</taxon>
        <taxon>Metazoa</taxon>
        <taxon>Ecdysozoa</taxon>
        <taxon>Arthropoda</taxon>
        <taxon>Chelicerata</taxon>
        <taxon>Arachnida</taxon>
        <taxon>Araneae</taxon>
        <taxon>Araneomorphae</taxon>
        <taxon>Entelegynae</taxon>
        <taxon>Eresoidea</taxon>
        <taxon>Eresidae</taxon>
        <taxon>Stegodyphus</taxon>
    </lineage>
</organism>